<sequence length="221" mass="22713">MSASTSFRRAALAIPVFAALGLAVAAPGAHADEFTVTGNSSAATAQLNILSLTPTQFEFEFINTTGGSLEGTTVTGIGFDLPAFATGPFSLFAPNPNNTNFQFTTDAGNVPQFNTAELDFALITGNNFSGGNPPSGLAFNETSATYTIDGTFAGLTELDVAESVFIRFQSIPGDPGSDVGHDVTPEEPEEPGTAIPEPGTMALLGTTLVGGIGAFGRRRRA</sequence>
<dbReference type="NCBIfam" id="TIGR02595">
    <property type="entry name" value="PEP_CTERM"/>
    <property type="match status" value="1"/>
</dbReference>
<evidence type="ECO:0000259" key="3">
    <source>
        <dbReference type="Pfam" id="PF07589"/>
    </source>
</evidence>
<gene>
    <name evidence="4" type="ORF">AVDCRST_MAG63-4048</name>
</gene>
<feature type="region of interest" description="Disordered" evidence="1">
    <location>
        <begin position="172"/>
        <end position="195"/>
    </location>
</feature>
<feature type="signal peptide" evidence="2">
    <location>
        <begin position="1"/>
        <end position="31"/>
    </location>
</feature>
<dbReference type="AlphaFoldDB" id="A0A6J4JT05"/>
<dbReference type="NCBIfam" id="NF033947">
    <property type="entry name" value="PEP-cistern"/>
    <property type="match status" value="1"/>
</dbReference>
<feature type="domain" description="Ice-binding protein C-terminal" evidence="3">
    <location>
        <begin position="194"/>
        <end position="219"/>
    </location>
</feature>
<dbReference type="EMBL" id="CADCTO010000552">
    <property type="protein sequence ID" value="CAA9286696.1"/>
    <property type="molecule type" value="Genomic_DNA"/>
</dbReference>
<reference evidence="4" key="1">
    <citation type="submission" date="2020-02" db="EMBL/GenBank/DDBJ databases">
        <authorList>
            <person name="Meier V. D."/>
        </authorList>
    </citation>
    <scope>NUCLEOTIDE SEQUENCE</scope>
    <source>
        <strain evidence="4">AVDCRST_MAG63</strain>
    </source>
</reference>
<evidence type="ECO:0000256" key="2">
    <source>
        <dbReference type="SAM" id="SignalP"/>
    </source>
</evidence>
<evidence type="ECO:0000256" key="1">
    <source>
        <dbReference type="SAM" id="MobiDB-lite"/>
    </source>
</evidence>
<evidence type="ECO:0000313" key="4">
    <source>
        <dbReference type="EMBL" id="CAA9286696.1"/>
    </source>
</evidence>
<keyword evidence="2" id="KW-0732">Signal</keyword>
<protein>
    <recommendedName>
        <fullName evidence="3">Ice-binding protein C-terminal domain-containing protein</fullName>
    </recommendedName>
</protein>
<dbReference type="InterPro" id="IPR013424">
    <property type="entry name" value="Ice-binding_C"/>
</dbReference>
<feature type="chain" id="PRO_5027123073" description="Ice-binding protein C-terminal domain-containing protein" evidence="2">
    <location>
        <begin position="32"/>
        <end position="221"/>
    </location>
</feature>
<name>A0A6J4JT05_9BACT</name>
<dbReference type="Pfam" id="PF07589">
    <property type="entry name" value="PEP-CTERM"/>
    <property type="match status" value="1"/>
</dbReference>
<organism evidence="4">
    <name type="scientific">uncultured Armatimonadetes bacterium</name>
    <dbReference type="NCBI Taxonomy" id="157466"/>
    <lineage>
        <taxon>Bacteria</taxon>
        <taxon>Bacillati</taxon>
        <taxon>Armatimonadota</taxon>
        <taxon>environmental samples</taxon>
    </lineage>
</organism>
<accession>A0A6J4JT05</accession>
<proteinExistence type="predicted"/>